<comment type="caution">
    <text evidence="3">The sequence shown here is derived from an EMBL/GenBank/DDBJ whole genome shotgun (WGS) entry which is preliminary data.</text>
</comment>
<keyword evidence="2" id="KW-0812">Transmembrane</keyword>
<dbReference type="EMBL" id="JAUTXT010000016">
    <property type="protein sequence ID" value="KAK3675047.1"/>
    <property type="molecule type" value="Genomic_DNA"/>
</dbReference>
<feature type="transmembrane region" description="Helical" evidence="2">
    <location>
        <begin position="164"/>
        <end position="184"/>
    </location>
</feature>
<feature type="transmembrane region" description="Helical" evidence="2">
    <location>
        <begin position="7"/>
        <end position="28"/>
    </location>
</feature>
<reference evidence="3" key="1">
    <citation type="submission" date="2023-07" db="EMBL/GenBank/DDBJ databases">
        <title>Black Yeasts Isolated from many extreme environments.</title>
        <authorList>
            <person name="Coleine C."/>
            <person name="Stajich J.E."/>
            <person name="Selbmann L."/>
        </authorList>
    </citation>
    <scope>NUCLEOTIDE SEQUENCE</scope>
    <source>
        <strain evidence="3">CCFEE 5485</strain>
    </source>
</reference>
<feature type="region of interest" description="Disordered" evidence="1">
    <location>
        <begin position="189"/>
        <end position="278"/>
    </location>
</feature>
<accession>A0AAE0WNN7</accession>
<sequence>MPITRRHIVTAVSVLYLTGLTVVAAYALHNSHIYSLPIPDVLISLAMALPFLSGIALETLISYRNRLAAKGQLPTSRVFQIVITGFLIFESVLATLAGSHISPPGSLDCALRERWQHLFRNKDASSKDMAFPFPGQGRGGNACQVAYGRDRACLDPWRAAEQKVAIMLLVVPLAVFVWKIVILVTHSTSSPSWLPSSIRLPGENGEASGSGTRRRQAIEYRDNEAGTGQHEGEDDSVRAEINQLNRDSSLASQVEGGRTKGKNGLWNEHHERWQQEDA</sequence>
<keyword evidence="2" id="KW-0472">Membrane</keyword>
<evidence type="ECO:0000313" key="4">
    <source>
        <dbReference type="Proteomes" id="UP001274830"/>
    </source>
</evidence>
<proteinExistence type="predicted"/>
<evidence type="ECO:0000313" key="3">
    <source>
        <dbReference type="EMBL" id="KAK3675047.1"/>
    </source>
</evidence>
<gene>
    <name evidence="3" type="ORF">LTR78_004981</name>
</gene>
<name>A0AAE0WNN7_9PEZI</name>
<feature type="transmembrane region" description="Helical" evidence="2">
    <location>
        <begin position="34"/>
        <end position="57"/>
    </location>
</feature>
<keyword evidence="2" id="KW-1133">Transmembrane helix</keyword>
<feature type="compositionally biased region" description="Basic and acidic residues" evidence="1">
    <location>
        <begin position="267"/>
        <end position="278"/>
    </location>
</feature>
<feature type="compositionally biased region" description="Polar residues" evidence="1">
    <location>
        <begin position="242"/>
        <end position="252"/>
    </location>
</feature>
<evidence type="ECO:0000256" key="2">
    <source>
        <dbReference type="SAM" id="Phobius"/>
    </source>
</evidence>
<dbReference type="AlphaFoldDB" id="A0AAE0WNN7"/>
<protein>
    <submittedName>
        <fullName evidence="3">Uncharacterized protein</fullName>
    </submittedName>
</protein>
<organism evidence="3 4">
    <name type="scientific">Recurvomyces mirabilis</name>
    <dbReference type="NCBI Taxonomy" id="574656"/>
    <lineage>
        <taxon>Eukaryota</taxon>
        <taxon>Fungi</taxon>
        <taxon>Dikarya</taxon>
        <taxon>Ascomycota</taxon>
        <taxon>Pezizomycotina</taxon>
        <taxon>Dothideomycetes</taxon>
        <taxon>Dothideomycetidae</taxon>
        <taxon>Mycosphaerellales</taxon>
        <taxon>Teratosphaeriaceae</taxon>
        <taxon>Recurvomyces</taxon>
    </lineage>
</organism>
<dbReference type="Proteomes" id="UP001274830">
    <property type="component" value="Unassembled WGS sequence"/>
</dbReference>
<feature type="transmembrane region" description="Helical" evidence="2">
    <location>
        <begin position="78"/>
        <end position="97"/>
    </location>
</feature>
<keyword evidence="4" id="KW-1185">Reference proteome</keyword>
<evidence type="ECO:0000256" key="1">
    <source>
        <dbReference type="SAM" id="MobiDB-lite"/>
    </source>
</evidence>